<feature type="binding site" evidence="1">
    <location>
        <position position="130"/>
    </location>
    <ligand>
        <name>Mg(2+)</name>
        <dbReference type="ChEBI" id="CHEBI:18420"/>
    </ligand>
</feature>
<dbReference type="EMBL" id="PYFQ01000010">
    <property type="protein sequence ID" value="PSK36884.1"/>
    <property type="molecule type" value="Genomic_DNA"/>
</dbReference>
<dbReference type="VEuPathDB" id="FungiDB:C7M61_003748"/>
<dbReference type="PANTHER" id="PTHR33254:SF28">
    <property type="entry name" value="4-HYDROXY-4-METHYL-2-OXOGLUTARATE ALDOLASE"/>
    <property type="match status" value="1"/>
</dbReference>
<comment type="caution">
    <text evidence="2">The sequence shown here is derived from an EMBL/GenBank/DDBJ whole genome shotgun (WGS) entry which is preliminary data.</text>
</comment>
<dbReference type="PANTHER" id="PTHR33254">
    <property type="entry name" value="4-HYDROXY-4-METHYL-2-OXOGLUTARATE ALDOLASE 3-RELATED"/>
    <property type="match status" value="1"/>
</dbReference>
<protein>
    <recommendedName>
        <fullName evidence="4">4-hydroxy-4-methyl-2-oxoglutarate aldolase</fullName>
    </recommendedName>
</protein>
<feature type="binding site" evidence="1">
    <location>
        <position position="129"/>
    </location>
    <ligand>
        <name>substrate</name>
    </ligand>
</feature>
<dbReference type="SUPFAM" id="SSF89562">
    <property type="entry name" value="RraA-like"/>
    <property type="match status" value="1"/>
</dbReference>
<reference evidence="2 3" key="1">
    <citation type="submission" date="2018-03" db="EMBL/GenBank/DDBJ databases">
        <title>Candida pseudohaemulonii genome assembly and annotation.</title>
        <authorList>
            <person name="Munoz J.F."/>
            <person name="Gade L.G."/>
            <person name="Chow N.A."/>
            <person name="Litvintseva A.P."/>
            <person name="Loparev V.N."/>
            <person name="Cuomo C.A."/>
        </authorList>
    </citation>
    <scope>NUCLEOTIDE SEQUENCE [LARGE SCALE GENOMIC DNA]</scope>
    <source>
        <strain evidence="2 3">B12108</strain>
    </source>
</reference>
<name>A0A2P7YLP5_9ASCO</name>
<evidence type="ECO:0000313" key="2">
    <source>
        <dbReference type="EMBL" id="PSK36884.1"/>
    </source>
</evidence>
<dbReference type="OrthoDB" id="1476984at2759"/>
<dbReference type="CDD" id="cd16841">
    <property type="entry name" value="RraA_family"/>
    <property type="match status" value="1"/>
</dbReference>
<dbReference type="Pfam" id="PF03737">
    <property type="entry name" value="RraA-like"/>
    <property type="match status" value="1"/>
</dbReference>
<organism evidence="2 3">
    <name type="scientific">Candidozyma pseudohaemuli</name>
    <dbReference type="NCBI Taxonomy" id="418784"/>
    <lineage>
        <taxon>Eukaryota</taxon>
        <taxon>Fungi</taxon>
        <taxon>Dikarya</taxon>
        <taxon>Ascomycota</taxon>
        <taxon>Saccharomycotina</taxon>
        <taxon>Pichiomycetes</taxon>
        <taxon>Metschnikowiaceae</taxon>
        <taxon>Candidozyma</taxon>
    </lineage>
</organism>
<dbReference type="GO" id="GO:0047443">
    <property type="term" value="F:4-hydroxy-4-methyl-2-oxoglutarate aldolase activity"/>
    <property type="evidence" value="ECO:0007669"/>
    <property type="project" value="TreeGrafter"/>
</dbReference>
<dbReference type="STRING" id="418784.A0A2P7YLP5"/>
<feature type="binding site" evidence="1">
    <location>
        <begin position="107"/>
        <end position="110"/>
    </location>
    <ligand>
        <name>substrate</name>
    </ligand>
</feature>
<accession>A0A2P7YLP5</accession>
<dbReference type="Gene3D" id="3.50.30.40">
    <property type="entry name" value="Ribonuclease E inhibitor RraA/RraA-like"/>
    <property type="match status" value="1"/>
</dbReference>
<dbReference type="GO" id="GO:0008948">
    <property type="term" value="F:oxaloacetate decarboxylase activity"/>
    <property type="evidence" value="ECO:0007669"/>
    <property type="project" value="TreeGrafter"/>
</dbReference>
<comment type="cofactor">
    <cofactor evidence="1">
        <name>Mg(2+)</name>
        <dbReference type="ChEBI" id="CHEBI:18420"/>
    </cofactor>
</comment>
<dbReference type="RefSeq" id="XP_024712757.1">
    <property type="nucleotide sequence ID" value="XM_024859083.1"/>
</dbReference>
<proteinExistence type="predicted"/>
<dbReference type="GeneID" id="36567136"/>
<evidence type="ECO:0008006" key="4">
    <source>
        <dbReference type="Google" id="ProtNLM"/>
    </source>
</evidence>
<dbReference type="InterPro" id="IPR036704">
    <property type="entry name" value="RraA/RraA-like_sf"/>
</dbReference>
<keyword evidence="3" id="KW-1185">Reference proteome</keyword>
<dbReference type="AlphaFoldDB" id="A0A2P7YLP5"/>
<keyword evidence="1" id="KW-0479">Metal-binding</keyword>
<evidence type="ECO:0000256" key="1">
    <source>
        <dbReference type="PIRSR" id="PIRSR605493-1"/>
    </source>
</evidence>
<keyword evidence="1" id="KW-0460">Magnesium</keyword>
<sequence>MSVRNTLAKYTPCDISDALANYGLKNGGFIPNLVQRSPIGNTPNSGASSAVGLAYTVLYAPKLDPRSAVKQSYIDEIPKNSMLVMAVTEELQQTGAPYVKVNNALYGGLMLTRANYREAAGSVILGRIRDLAEHNDLNYPVWSYGVGTTAGQPVVKVVGINVPVSVKVASVDGEETIRVLPNDIVVADQNGVVRIPIGHTEGPEADIDLDKVLDYIPKRVNADTHVSEDIKAGKPAAESQKFWRGKI</sequence>
<dbReference type="Proteomes" id="UP000241107">
    <property type="component" value="Unassembled WGS sequence"/>
</dbReference>
<gene>
    <name evidence="2" type="ORF">C7M61_003748</name>
</gene>
<dbReference type="InterPro" id="IPR005493">
    <property type="entry name" value="RraA/RraA-like"/>
</dbReference>
<dbReference type="GO" id="GO:0046872">
    <property type="term" value="F:metal ion binding"/>
    <property type="evidence" value="ECO:0007669"/>
    <property type="project" value="UniProtKB-KW"/>
</dbReference>
<evidence type="ECO:0000313" key="3">
    <source>
        <dbReference type="Proteomes" id="UP000241107"/>
    </source>
</evidence>